<feature type="signal peptide" evidence="1">
    <location>
        <begin position="1"/>
        <end position="21"/>
    </location>
</feature>
<keyword evidence="4" id="KW-1185">Reference proteome</keyword>
<proteinExistence type="predicted"/>
<dbReference type="OrthoDB" id="9815205at2"/>
<feature type="chain" id="PRO_5021003911" evidence="1">
    <location>
        <begin position="22"/>
        <end position="160"/>
    </location>
</feature>
<dbReference type="RefSeq" id="WP_136827027.1">
    <property type="nucleotide sequence ID" value="NZ_SWBP01000004.1"/>
</dbReference>
<dbReference type="InterPro" id="IPR013766">
    <property type="entry name" value="Thioredoxin_domain"/>
</dbReference>
<comment type="caution">
    <text evidence="3">The sequence shown here is derived from an EMBL/GenBank/DDBJ whole genome shotgun (WGS) entry which is preliminary data.</text>
</comment>
<evidence type="ECO:0000259" key="2">
    <source>
        <dbReference type="PROSITE" id="PS51352"/>
    </source>
</evidence>
<sequence length="160" mass="18850">MKIKLIFFSLILLVNSKTISAQVKLLSLNQLENRIELGKDTVFVVNFWATWCAPCIKELPNFEQLGRQYQNQPLKVILVSLDFKSKLEKVVNPFVKRNKLKSELYLLNEKSEQDYIDKISKTWSGSLPATLIINNKKKTRNFYEQEFTWEEIEKVYLTNK</sequence>
<dbReference type="GO" id="GO:0016209">
    <property type="term" value="F:antioxidant activity"/>
    <property type="evidence" value="ECO:0007669"/>
    <property type="project" value="InterPro"/>
</dbReference>
<name>A0A4U1BX09_9SPHI</name>
<dbReference type="InterPro" id="IPR036249">
    <property type="entry name" value="Thioredoxin-like_sf"/>
</dbReference>
<evidence type="ECO:0000313" key="4">
    <source>
        <dbReference type="Proteomes" id="UP000308181"/>
    </source>
</evidence>
<dbReference type="PROSITE" id="PS51352">
    <property type="entry name" value="THIOREDOXIN_2"/>
    <property type="match status" value="1"/>
</dbReference>
<organism evidence="3 4">
    <name type="scientific">Pedobacter cryophilus</name>
    <dbReference type="NCBI Taxonomy" id="2571271"/>
    <lineage>
        <taxon>Bacteria</taxon>
        <taxon>Pseudomonadati</taxon>
        <taxon>Bacteroidota</taxon>
        <taxon>Sphingobacteriia</taxon>
        <taxon>Sphingobacteriales</taxon>
        <taxon>Sphingobacteriaceae</taxon>
        <taxon>Pedobacter</taxon>
    </lineage>
</organism>
<dbReference type="EMBL" id="SWBP01000004">
    <property type="protein sequence ID" value="TKB97062.1"/>
    <property type="molecule type" value="Genomic_DNA"/>
</dbReference>
<dbReference type="InterPro" id="IPR000866">
    <property type="entry name" value="AhpC/TSA"/>
</dbReference>
<evidence type="ECO:0000313" key="3">
    <source>
        <dbReference type="EMBL" id="TKB97062.1"/>
    </source>
</evidence>
<dbReference type="Proteomes" id="UP000308181">
    <property type="component" value="Unassembled WGS sequence"/>
</dbReference>
<dbReference type="CDD" id="cd02966">
    <property type="entry name" value="TlpA_like_family"/>
    <property type="match status" value="1"/>
</dbReference>
<evidence type="ECO:0000256" key="1">
    <source>
        <dbReference type="SAM" id="SignalP"/>
    </source>
</evidence>
<dbReference type="PANTHER" id="PTHR42852">
    <property type="entry name" value="THIOL:DISULFIDE INTERCHANGE PROTEIN DSBE"/>
    <property type="match status" value="1"/>
</dbReference>
<accession>A0A4U1BX09</accession>
<dbReference type="PANTHER" id="PTHR42852:SF17">
    <property type="entry name" value="THIOREDOXIN-LIKE PROTEIN HI_1115"/>
    <property type="match status" value="1"/>
</dbReference>
<dbReference type="InterPro" id="IPR050553">
    <property type="entry name" value="Thioredoxin_ResA/DsbE_sf"/>
</dbReference>
<protein>
    <submittedName>
        <fullName evidence="3">TlpA family protein disulfide reductase</fullName>
    </submittedName>
</protein>
<dbReference type="SUPFAM" id="SSF52833">
    <property type="entry name" value="Thioredoxin-like"/>
    <property type="match status" value="1"/>
</dbReference>
<feature type="domain" description="Thioredoxin" evidence="2">
    <location>
        <begin position="1"/>
        <end position="160"/>
    </location>
</feature>
<reference evidence="3 4" key="1">
    <citation type="submission" date="2019-04" db="EMBL/GenBank/DDBJ databases">
        <title>Pedobacter sp. AR-3-17 sp. nov., isolated from Arctic soil.</title>
        <authorList>
            <person name="Dahal R.H."/>
            <person name="Kim D.-U."/>
        </authorList>
    </citation>
    <scope>NUCLEOTIDE SEQUENCE [LARGE SCALE GENOMIC DNA]</scope>
    <source>
        <strain evidence="3 4">AR-3-17</strain>
    </source>
</reference>
<dbReference type="GO" id="GO:0016491">
    <property type="term" value="F:oxidoreductase activity"/>
    <property type="evidence" value="ECO:0007669"/>
    <property type="project" value="InterPro"/>
</dbReference>
<gene>
    <name evidence="3" type="ORF">FA046_13430</name>
</gene>
<dbReference type="Gene3D" id="3.40.30.10">
    <property type="entry name" value="Glutaredoxin"/>
    <property type="match status" value="1"/>
</dbReference>
<dbReference type="Pfam" id="PF00578">
    <property type="entry name" value="AhpC-TSA"/>
    <property type="match status" value="1"/>
</dbReference>
<keyword evidence="1" id="KW-0732">Signal</keyword>
<dbReference type="AlphaFoldDB" id="A0A4U1BX09"/>